<dbReference type="InterPro" id="IPR012434">
    <property type="entry name" value="DUF1631"/>
</dbReference>
<dbReference type="AlphaFoldDB" id="A0A848H5W5"/>
<organism evidence="2 3">
    <name type="scientific">Ramlibacter agri</name>
    <dbReference type="NCBI Taxonomy" id="2728837"/>
    <lineage>
        <taxon>Bacteria</taxon>
        <taxon>Pseudomonadati</taxon>
        <taxon>Pseudomonadota</taxon>
        <taxon>Betaproteobacteria</taxon>
        <taxon>Burkholderiales</taxon>
        <taxon>Comamonadaceae</taxon>
        <taxon>Ramlibacter</taxon>
    </lineage>
</organism>
<feature type="region of interest" description="Disordered" evidence="1">
    <location>
        <begin position="667"/>
        <end position="689"/>
    </location>
</feature>
<reference evidence="2 3" key="1">
    <citation type="submission" date="2020-04" db="EMBL/GenBank/DDBJ databases">
        <title>Ramlibacter sp. G-1-2-2 isolated from soil.</title>
        <authorList>
            <person name="Dahal R.H."/>
        </authorList>
    </citation>
    <scope>NUCLEOTIDE SEQUENCE [LARGE SCALE GENOMIC DNA]</scope>
    <source>
        <strain evidence="2 3">G-1-2-2</strain>
    </source>
</reference>
<proteinExistence type="predicted"/>
<keyword evidence="3" id="KW-1185">Reference proteome</keyword>
<evidence type="ECO:0000256" key="1">
    <source>
        <dbReference type="SAM" id="MobiDB-lite"/>
    </source>
</evidence>
<sequence length="777" mass="85776">MATSKMKLRMGVSDDPTALQPSLNDCLAAMLQQAEPLFVQLLQGLEQGAMASGPRRVPAFQNAVVKGAILDLVGKPEPVTKSFVRELTRLVYEGGGKDEKPVETLRFQDLQLFEDEQLDQSIEVARAQQEVALTVDDALPPLDALVSTMLGWRTIQPGLNPIRPEVFVRAMQVALAEHVPQASVREVLTVPAAGLLGVNLRRLYRELTDWLRSTGIEAAVPLGGRINKGTGASGAPVTDAAAKTLLTLDRLRKLLTGDFDQPKKADFLHTVPASMAMLQDLKKTDELVKRLEKRPKPSPAPAEPVDMLADVGAPPKETPRIGQQLGEEVVRLMFDNLTDDRRLLPGLKKQLKKFEPAIHRLTEQDSRFFSDRTHPARLLLDRVTQRSLAFSSEQDPAWAKFEAQLDKACHWLTSKVIDADIFGEMLDELERAWTGQDAGAKQKREEAARALLHAEQRNLLAQKLASEFAQMLEGLEVADFIGDFLKNAWAQVVAEAQLSCEDGSSDPYGYRQLVEDLIWSVQKSTAQRGRARRLVQMIPELLQRVREGLGRIGYPPELTQRFFDHLITLHRAAVQDGRDAAVAEAAQHAAEEAWSEPSQFSDSAQDEIQMWLDQNEAQESGYVDSGPDLDPEHVASPEAAHQEAEHAALEEARARQAAAALAAAAAEVAEAEDSEPGALDADPRPDAPREELRIGTWAEIRIKGEWVRAQLTWCSPHATLFMFTSIGGTAHSMSRRTLDRLRNSDSLRVVADRPVVDEALDQVAQAALKNSLDKKSQ</sequence>
<name>A0A848H5W5_9BURK</name>
<feature type="region of interest" description="Disordered" evidence="1">
    <location>
        <begin position="620"/>
        <end position="648"/>
    </location>
</feature>
<gene>
    <name evidence="2" type="ORF">HHL11_14225</name>
</gene>
<accession>A0A848H5W5</accession>
<evidence type="ECO:0000313" key="3">
    <source>
        <dbReference type="Proteomes" id="UP000541185"/>
    </source>
</evidence>
<evidence type="ECO:0000313" key="2">
    <source>
        <dbReference type="EMBL" id="NML44911.1"/>
    </source>
</evidence>
<dbReference type="Pfam" id="PF07793">
    <property type="entry name" value="DUF1631"/>
    <property type="match status" value="1"/>
</dbReference>
<dbReference type="Proteomes" id="UP000541185">
    <property type="component" value="Unassembled WGS sequence"/>
</dbReference>
<protein>
    <submittedName>
        <fullName evidence="2">DUF1631 domain-containing protein</fullName>
    </submittedName>
</protein>
<comment type="caution">
    <text evidence="2">The sequence shown here is derived from an EMBL/GenBank/DDBJ whole genome shotgun (WGS) entry which is preliminary data.</text>
</comment>
<dbReference type="RefSeq" id="WP_169419009.1">
    <property type="nucleotide sequence ID" value="NZ_JABBFX010000001.1"/>
</dbReference>
<dbReference type="EMBL" id="JABBFX010000001">
    <property type="protein sequence ID" value="NML44911.1"/>
    <property type="molecule type" value="Genomic_DNA"/>
</dbReference>
<feature type="compositionally biased region" description="Basic and acidic residues" evidence="1">
    <location>
        <begin position="630"/>
        <end position="648"/>
    </location>
</feature>